<protein>
    <recommendedName>
        <fullName evidence="3">Ig-like domain (Group 2)</fullName>
    </recommendedName>
</protein>
<evidence type="ECO:0008006" key="3">
    <source>
        <dbReference type="Google" id="ProtNLM"/>
    </source>
</evidence>
<sequence>MSRWRLEVPTRIFDFTDAEILGLRVTPERSELFYPDTLQLQAFGWFEDGYERPVRRDVTWTSLDADLVSVATAGSEIGKVTPQGAEGLATVRATARNTEGELKADADIRVYRP</sequence>
<name>A0A1I2K725_9GAMM</name>
<accession>A0A1I2K725</accession>
<dbReference type="Proteomes" id="UP000199771">
    <property type="component" value="Unassembled WGS sequence"/>
</dbReference>
<dbReference type="AlphaFoldDB" id="A0A1I2K725"/>
<dbReference type="OrthoDB" id="7055151at2"/>
<dbReference type="Gene3D" id="2.60.40.1080">
    <property type="match status" value="1"/>
</dbReference>
<gene>
    <name evidence="1" type="ORF">SAMN04488120_11425</name>
</gene>
<organism evidence="1 2">
    <name type="scientific">Fontimonas thermophila</name>
    <dbReference type="NCBI Taxonomy" id="1076937"/>
    <lineage>
        <taxon>Bacteria</taxon>
        <taxon>Pseudomonadati</taxon>
        <taxon>Pseudomonadota</taxon>
        <taxon>Gammaproteobacteria</taxon>
        <taxon>Nevskiales</taxon>
        <taxon>Nevskiaceae</taxon>
        <taxon>Fontimonas</taxon>
    </lineage>
</organism>
<dbReference type="EMBL" id="FOOC01000014">
    <property type="protein sequence ID" value="SFF62955.1"/>
    <property type="molecule type" value="Genomic_DNA"/>
</dbReference>
<evidence type="ECO:0000313" key="1">
    <source>
        <dbReference type="EMBL" id="SFF62955.1"/>
    </source>
</evidence>
<keyword evidence="2" id="KW-1185">Reference proteome</keyword>
<reference evidence="1 2" key="1">
    <citation type="submission" date="2016-10" db="EMBL/GenBank/DDBJ databases">
        <authorList>
            <person name="de Groot N.N."/>
        </authorList>
    </citation>
    <scope>NUCLEOTIDE SEQUENCE [LARGE SCALE GENOMIC DNA]</scope>
    <source>
        <strain evidence="1 2">DSM 23609</strain>
    </source>
</reference>
<proteinExistence type="predicted"/>
<evidence type="ECO:0000313" key="2">
    <source>
        <dbReference type="Proteomes" id="UP000199771"/>
    </source>
</evidence>